<proteinExistence type="predicted"/>
<keyword evidence="2" id="KW-1003">Cell membrane</keyword>
<feature type="transmembrane region" description="Helical" evidence="6">
    <location>
        <begin position="182"/>
        <end position="203"/>
    </location>
</feature>
<evidence type="ECO:0000256" key="2">
    <source>
        <dbReference type="ARBA" id="ARBA00022475"/>
    </source>
</evidence>
<keyword evidence="4 6" id="KW-1133">Transmembrane helix</keyword>
<name>A0A238XVH7_9PROT</name>
<feature type="transmembrane region" description="Helical" evidence="6">
    <location>
        <begin position="274"/>
        <end position="292"/>
    </location>
</feature>
<feature type="transmembrane region" description="Helical" evidence="6">
    <location>
        <begin position="72"/>
        <end position="92"/>
    </location>
</feature>
<gene>
    <name evidence="8" type="ORF">SAMN05192560_0215</name>
</gene>
<dbReference type="RefSeq" id="WP_089374372.1">
    <property type="nucleotide sequence ID" value="NZ_FZOA01000001.1"/>
</dbReference>
<organism evidence="8 9">
    <name type="scientific">Methylobacillus rhizosphaerae</name>
    <dbReference type="NCBI Taxonomy" id="551994"/>
    <lineage>
        <taxon>Bacteria</taxon>
        <taxon>Pseudomonadati</taxon>
        <taxon>Pseudomonadota</taxon>
        <taxon>Betaproteobacteria</taxon>
        <taxon>Nitrosomonadales</taxon>
        <taxon>Methylophilaceae</taxon>
        <taxon>Methylobacillus</taxon>
    </lineage>
</organism>
<dbReference type="AlphaFoldDB" id="A0A238XVH7"/>
<reference evidence="9" key="1">
    <citation type="submission" date="2017-06" db="EMBL/GenBank/DDBJ databases">
        <authorList>
            <person name="Varghese N."/>
            <person name="Submissions S."/>
        </authorList>
    </citation>
    <scope>NUCLEOTIDE SEQUENCE [LARGE SCALE GENOMIC DNA]</scope>
    <source>
        <strain evidence="9">Ca-68</strain>
    </source>
</reference>
<keyword evidence="9" id="KW-1185">Reference proteome</keyword>
<feature type="domain" description="EamA" evidence="7">
    <location>
        <begin position="151"/>
        <end position="288"/>
    </location>
</feature>
<dbReference type="EMBL" id="FZOA01000001">
    <property type="protein sequence ID" value="SNR62558.1"/>
    <property type="molecule type" value="Genomic_DNA"/>
</dbReference>
<evidence type="ECO:0000313" key="9">
    <source>
        <dbReference type="Proteomes" id="UP000198305"/>
    </source>
</evidence>
<evidence type="ECO:0000256" key="1">
    <source>
        <dbReference type="ARBA" id="ARBA00004651"/>
    </source>
</evidence>
<dbReference type="Gene3D" id="1.10.3730.20">
    <property type="match status" value="1"/>
</dbReference>
<dbReference type="InterPro" id="IPR037185">
    <property type="entry name" value="EmrE-like"/>
</dbReference>
<evidence type="ECO:0000256" key="6">
    <source>
        <dbReference type="SAM" id="Phobius"/>
    </source>
</evidence>
<dbReference type="PANTHER" id="PTHR32322">
    <property type="entry name" value="INNER MEMBRANE TRANSPORTER"/>
    <property type="match status" value="1"/>
</dbReference>
<feature type="domain" description="EamA" evidence="7">
    <location>
        <begin position="14"/>
        <end position="141"/>
    </location>
</feature>
<evidence type="ECO:0000259" key="7">
    <source>
        <dbReference type="Pfam" id="PF00892"/>
    </source>
</evidence>
<dbReference type="Pfam" id="PF00892">
    <property type="entry name" value="EamA"/>
    <property type="match status" value="2"/>
</dbReference>
<evidence type="ECO:0000256" key="3">
    <source>
        <dbReference type="ARBA" id="ARBA00022692"/>
    </source>
</evidence>
<dbReference type="InterPro" id="IPR050638">
    <property type="entry name" value="AA-Vitamin_Transporters"/>
</dbReference>
<dbReference type="Proteomes" id="UP000198305">
    <property type="component" value="Unassembled WGS sequence"/>
</dbReference>
<feature type="transmembrane region" description="Helical" evidence="6">
    <location>
        <begin position="98"/>
        <end position="118"/>
    </location>
</feature>
<keyword evidence="5 6" id="KW-0472">Membrane</keyword>
<dbReference type="OrthoDB" id="5430053at2"/>
<evidence type="ECO:0000256" key="4">
    <source>
        <dbReference type="ARBA" id="ARBA00022989"/>
    </source>
</evidence>
<feature type="transmembrane region" description="Helical" evidence="6">
    <location>
        <begin position="7"/>
        <end position="27"/>
    </location>
</feature>
<feature type="transmembrane region" description="Helical" evidence="6">
    <location>
        <begin position="243"/>
        <end position="262"/>
    </location>
</feature>
<evidence type="ECO:0000313" key="8">
    <source>
        <dbReference type="EMBL" id="SNR62558.1"/>
    </source>
</evidence>
<dbReference type="GO" id="GO:0005886">
    <property type="term" value="C:plasma membrane"/>
    <property type="evidence" value="ECO:0007669"/>
    <property type="project" value="UniProtKB-SubCell"/>
</dbReference>
<dbReference type="SUPFAM" id="SSF103481">
    <property type="entry name" value="Multidrug resistance efflux transporter EmrE"/>
    <property type="match status" value="2"/>
</dbReference>
<protein>
    <submittedName>
        <fullName evidence="8">Threonine/homoserine efflux transporter RhtA</fullName>
    </submittedName>
</protein>
<sequence>MKAGTSTTLRAFAALVLLAILWGYNWVVMKHALDYAGAFQFGAMRTFYGAVCLFALLALMRKPLKPREIPTLIWLGILQTCGFTGLIIWALVEGGAGKTAVLTYTMPFWVMMLAWPLLGEKIRGVQWLAVLSSVMGLVFILDPLHLGADLFSMILAILGGVFWAVSVIVAKKLHQRVPDLDLMSLTAWQMLFGSLPLVVVAFIVPAPPIDWSINFIGAVLFNAVLCNALAWLLWLYALQHLPAGIASMTSLLAPVIGVLAAWLQLGEEPSRGEIVGMLLIGAALLIISLYSMKRKEEVDPAMGQD</sequence>
<feature type="transmembrane region" description="Helical" evidence="6">
    <location>
        <begin position="125"/>
        <end position="144"/>
    </location>
</feature>
<comment type="subcellular location">
    <subcellularLocation>
        <location evidence="1">Cell membrane</location>
        <topology evidence="1">Multi-pass membrane protein</topology>
    </subcellularLocation>
</comment>
<dbReference type="PANTHER" id="PTHR32322:SF18">
    <property type="entry name" value="S-ADENOSYLMETHIONINE_S-ADENOSYLHOMOCYSTEINE TRANSPORTER"/>
    <property type="match status" value="1"/>
</dbReference>
<feature type="transmembrane region" description="Helical" evidence="6">
    <location>
        <begin position="215"/>
        <end position="236"/>
    </location>
</feature>
<accession>A0A238XVH7</accession>
<feature type="transmembrane region" description="Helical" evidence="6">
    <location>
        <begin position="39"/>
        <end position="60"/>
    </location>
</feature>
<evidence type="ECO:0000256" key="5">
    <source>
        <dbReference type="ARBA" id="ARBA00023136"/>
    </source>
</evidence>
<dbReference type="InterPro" id="IPR000620">
    <property type="entry name" value="EamA_dom"/>
</dbReference>
<feature type="transmembrane region" description="Helical" evidence="6">
    <location>
        <begin position="150"/>
        <end position="170"/>
    </location>
</feature>
<keyword evidence="3 6" id="KW-0812">Transmembrane</keyword>